<keyword evidence="8" id="KW-1015">Disulfide bond</keyword>
<dbReference type="PRINTS" id="PR00970">
    <property type="entry name" value="RIBTRNSFRASE"/>
</dbReference>
<dbReference type="InterPro" id="IPR000768">
    <property type="entry name" value="ART"/>
</dbReference>
<organism evidence="11 12">
    <name type="scientific">Mastacembelus armatus</name>
    <name type="common">zig-zag eel</name>
    <dbReference type="NCBI Taxonomy" id="205130"/>
    <lineage>
        <taxon>Eukaryota</taxon>
        <taxon>Metazoa</taxon>
        <taxon>Chordata</taxon>
        <taxon>Craniata</taxon>
        <taxon>Vertebrata</taxon>
        <taxon>Euteleostomi</taxon>
        <taxon>Actinopterygii</taxon>
        <taxon>Neopterygii</taxon>
        <taxon>Teleostei</taxon>
        <taxon>Neoteleostei</taxon>
        <taxon>Acanthomorphata</taxon>
        <taxon>Anabantaria</taxon>
        <taxon>Synbranchiformes</taxon>
        <taxon>Mastacembelidae</taxon>
        <taxon>Mastacembelus</taxon>
    </lineage>
</organism>
<proteinExistence type="inferred from homology"/>
<keyword evidence="7 10" id="KW-0520">NAD</keyword>
<evidence type="ECO:0000256" key="5">
    <source>
        <dbReference type="ARBA" id="ARBA00022729"/>
    </source>
</evidence>
<dbReference type="Gene3D" id="3.90.176.10">
    <property type="entry name" value="Toxin ADP-ribosyltransferase, Chain A, domain 1"/>
    <property type="match status" value="1"/>
</dbReference>
<feature type="chain" id="PRO_5044516064" description="NAD(P)(+)--arginine ADP-ribosyltransferase" evidence="10">
    <location>
        <begin position="24"/>
        <end position="265"/>
    </location>
</feature>
<evidence type="ECO:0000256" key="2">
    <source>
        <dbReference type="ARBA" id="ARBA00022676"/>
    </source>
</evidence>
<evidence type="ECO:0000256" key="1">
    <source>
        <dbReference type="ARBA" id="ARBA00009558"/>
    </source>
</evidence>
<dbReference type="Proteomes" id="UP000261640">
    <property type="component" value="Unplaced"/>
</dbReference>
<keyword evidence="2 10" id="KW-0328">Glycosyltransferase</keyword>
<sequence length="265" mass="30187">MKGNMLILAPLCLLLLWMLPVDSMGNAVNKPKNIKQGIPLDMAEDSVDDMYFGCSKEMMKKVKQQKFKNMNDKKFAGAWKKAELCASKKKIRDKGLTREHLKAICAYTSNDIYKTFNDAVRTKGKNYPSSFHFQALHFLLTSAIQILNDRQTCYTAYRRTKLRFEGQVNQKIRFGSFASSSRKTGLTEFGRETCFQIKTCSGAPLKHYSVYGNEGEILIPPYEVFKITEKIERRQKIKGLHDCKLVYILESAGGKSTLNCKAAYV</sequence>
<evidence type="ECO:0000313" key="12">
    <source>
        <dbReference type="Proteomes" id="UP000261640"/>
    </source>
</evidence>
<dbReference type="PROSITE" id="PS51996">
    <property type="entry name" value="TR_MART"/>
    <property type="match status" value="1"/>
</dbReference>
<keyword evidence="5 10" id="KW-0732">Signal</keyword>
<dbReference type="PANTHER" id="PTHR10339:SF29">
    <property type="entry name" value="NAD(P)(+)--ARGININE ADP-RIBOSYLTRANSFERASE"/>
    <property type="match status" value="1"/>
</dbReference>
<dbReference type="Ensembl" id="ENSMAMT00000024256.2">
    <property type="protein sequence ID" value="ENSMAMP00000023648.2"/>
    <property type="gene ID" value="ENSMAMG00000015890.2"/>
</dbReference>
<dbReference type="EC" id="2.4.2.31" evidence="10"/>
<dbReference type="GO" id="GO:0003950">
    <property type="term" value="F:NAD+ poly-ADP-ribosyltransferase activity"/>
    <property type="evidence" value="ECO:0007669"/>
    <property type="project" value="TreeGrafter"/>
</dbReference>
<dbReference type="GO" id="GO:0106274">
    <property type="term" value="F:NAD+-protein-arginine ADP-ribosyltransferase activity"/>
    <property type="evidence" value="ECO:0007669"/>
    <property type="project" value="UniProtKB-EC"/>
</dbReference>
<evidence type="ECO:0000256" key="10">
    <source>
        <dbReference type="RuleBase" id="RU361228"/>
    </source>
</evidence>
<comment type="catalytic activity">
    <reaction evidence="9 10">
        <text>L-arginyl-[protein] + NAD(+) = N(omega)-(ADP-D-ribosyl)-L-arginyl-[protein] + nicotinamide + H(+)</text>
        <dbReference type="Rhea" id="RHEA:19149"/>
        <dbReference type="Rhea" id="RHEA-COMP:10532"/>
        <dbReference type="Rhea" id="RHEA-COMP:15087"/>
        <dbReference type="ChEBI" id="CHEBI:15378"/>
        <dbReference type="ChEBI" id="CHEBI:17154"/>
        <dbReference type="ChEBI" id="CHEBI:29965"/>
        <dbReference type="ChEBI" id="CHEBI:57540"/>
        <dbReference type="ChEBI" id="CHEBI:142554"/>
        <dbReference type="EC" id="2.4.2.31"/>
    </reaction>
</comment>
<dbReference type="Pfam" id="PF01129">
    <property type="entry name" value="ART"/>
    <property type="match status" value="1"/>
</dbReference>
<reference evidence="11" key="1">
    <citation type="submission" date="2025-05" db="UniProtKB">
        <authorList>
            <consortium name="Ensembl"/>
        </authorList>
    </citation>
    <scope>IDENTIFICATION</scope>
</reference>
<dbReference type="Ensembl" id="ENSMAMT00000056419.1">
    <property type="protein sequence ID" value="ENSMAMP00000059965.1"/>
    <property type="gene ID" value="ENSMAMG00000015890.2"/>
</dbReference>
<evidence type="ECO:0000256" key="3">
    <source>
        <dbReference type="ARBA" id="ARBA00022679"/>
    </source>
</evidence>
<feature type="signal peptide" evidence="10">
    <location>
        <begin position="1"/>
        <end position="23"/>
    </location>
</feature>
<keyword evidence="4" id="KW-0548">Nucleotidyltransferase</keyword>
<keyword evidence="6 10" id="KW-0521">NADP</keyword>
<comment type="similarity">
    <text evidence="1 10">Belongs to the Arg-specific ADP-ribosyltransferase family.</text>
</comment>
<dbReference type="OrthoDB" id="423533at2759"/>
<dbReference type="AlphaFoldDB" id="A0A3Q3M8Q8"/>
<dbReference type="GeneID" id="113128447"/>
<dbReference type="GO" id="GO:0016779">
    <property type="term" value="F:nucleotidyltransferase activity"/>
    <property type="evidence" value="ECO:0007669"/>
    <property type="project" value="UniProtKB-KW"/>
</dbReference>
<accession>A0A3Q3M8Q8</accession>
<evidence type="ECO:0000256" key="8">
    <source>
        <dbReference type="ARBA" id="ARBA00023157"/>
    </source>
</evidence>
<dbReference type="InterPro" id="IPR050999">
    <property type="entry name" value="ADP-ribosyltransferase_ARG"/>
</dbReference>
<evidence type="ECO:0000256" key="9">
    <source>
        <dbReference type="ARBA" id="ARBA00047597"/>
    </source>
</evidence>
<protein>
    <recommendedName>
        <fullName evidence="10">NAD(P)(+)--arginine ADP-ribosyltransferase</fullName>
        <ecNumber evidence="10">2.4.2.31</ecNumber>
    </recommendedName>
    <alternativeName>
        <fullName evidence="10">Mono(ADP-ribosyl)transferase</fullName>
    </alternativeName>
</protein>
<evidence type="ECO:0000313" key="11">
    <source>
        <dbReference type="Ensembl" id="ENSMAMP00000023648.2"/>
    </source>
</evidence>
<dbReference type="PANTHER" id="PTHR10339">
    <property type="entry name" value="ADP-RIBOSYLTRANSFERASE"/>
    <property type="match status" value="1"/>
</dbReference>
<name>A0A3Q3M8Q8_9TELE</name>
<dbReference type="SUPFAM" id="SSF56399">
    <property type="entry name" value="ADP-ribosylation"/>
    <property type="match status" value="1"/>
</dbReference>
<dbReference type="FunFam" id="3.90.176.10:FF:000001">
    <property type="entry name" value="NAD(P)(+)--arginine ADP-ribosyltransferase"/>
    <property type="match status" value="1"/>
</dbReference>
<dbReference type="RefSeq" id="XP_026159573.1">
    <property type="nucleotide sequence ID" value="XM_026303788.2"/>
</dbReference>
<evidence type="ECO:0000256" key="4">
    <source>
        <dbReference type="ARBA" id="ARBA00022695"/>
    </source>
</evidence>
<evidence type="ECO:0000256" key="7">
    <source>
        <dbReference type="ARBA" id="ARBA00023027"/>
    </source>
</evidence>
<keyword evidence="3 10" id="KW-0808">Transferase</keyword>
<keyword evidence="12" id="KW-1185">Reference proteome</keyword>
<dbReference type="GeneTree" id="ENSGT01030000234601"/>
<evidence type="ECO:0000256" key="6">
    <source>
        <dbReference type="ARBA" id="ARBA00022857"/>
    </source>
</evidence>